<feature type="domain" description="TonB-dependent receptor-like beta-barrel" evidence="18">
    <location>
        <begin position="236"/>
        <end position="672"/>
    </location>
</feature>
<feature type="signal peptide" evidence="17">
    <location>
        <begin position="1"/>
        <end position="28"/>
    </location>
</feature>
<evidence type="ECO:0000256" key="3">
    <source>
        <dbReference type="ARBA" id="ARBA00022448"/>
    </source>
</evidence>
<dbReference type="InterPro" id="IPR012910">
    <property type="entry name" value="Plug_dom"/>
</dbReference>
<keyword evidence="12 20" id="KW-0675">Receptor</keyword>
<dbReference type="PROSITE" id="PS01156">
    <property type="entry name" value="TONB_DEPENDENT_REC_2"/>
    <property type="match status" value="1"/>
</dbReference>
<keyword evidence="4 14" id="KW-1134">Transmembrane beta strand</keyword>
<evidence type="ECO:0000256" key="17">
    <source>
        <dbReference type="SAM" id="SignalP"/>
    </source>
</evidence>
<comment type="subcellular location">
    <subcellularLocation>
        <location evidence="1 14">Cell outer membrane</location>
        <topology evidence="1 14">Multi-pass membrane protein</topology>
    </subcellularLocation>
</comment>
<dbReference type="InterPro" id="IPR037066">
    <property type="entry name" value="Plug_dom_sf"/>
</dbReference>
<keyword evidence="5" id="KW-0410">Iron transport</keyword>
<comment type="similarity">
    <text evidence="2 14 16">Belongs to the TonB-dependent receptor family.</text>
</comment>
<evidence type="ECO:0000256" key="1">
    <source>
        <dbReference type="ARBA" id="ARBA00004571"/>
    </source>
</evidence>
<organism evidence="20 21">
    <name type="scientific">Tahibacter amnicola</name>
    <dbReference type="NCBI Taxonomy" id="2976241"/>
    <lineage>
        <taxon>Bacteria</taxon>
        <taxon>Pseudomonadati</taxon>
        <taxon>Pseudomonadota</taxon>
        <taxon>Gammaproteobacteria</taxon>
        <taxon>Lysobacterales</taxon>
        <taxon>Rhodanobacteraceae</taxon>
        <taxon>Tahibacter</taxon>
    </lineage>
</organism>
<evidence type="ECO:0000256" key="9">
    <source>
        <dbReference type="ARBA" id="ARBA00023065"/>
    </source>
</evidence>
<evidence type="ECO:0000256" key="8">
    <source>
        <dbReference type="ARBA" id="ARBA00023004"/>
    </source>
</evidence>
<evidence type="ECO:0000256" key="14">
    <source>
        <dbReference type="PROSITE-ProRule" id="PRU01360"/>
    </source>
</evidence>
<dbReference type="Gene3D" id="2.170.130.10">
    <property type="entry name" value="TonB-dependent receptor, plug domain"/>
    <property type="match status" value="1"/>
</dbReference>
<evidence type="ECO:0000256" key="5">
    <source>
        <dbReference type="ARBA" id="ARBA00022496"/>
    </source>
</evidence>
<evidence type="ECO:0000313" key="21">
    <source>
        <dbReference type="Proteomes" id="UP001064632"/>
    </source>
</evidence>
<keyword evidence="3 14" id="KW-0813">Transport</keyword>
<dbReference type="InterPro" id="IPR010105">
    <property type="entry name" value="TonB_sidphr_rcpt"/>
</dbReference>
<dbReference type="NCBIfam" id="TIGR01783">
    <property type="entry name" value="TonB-siderophor"/>
    <property type="match status" value="1"/>
</dbReference>
<evidence type="ECO:0000256" key="6">
    <source>
        <dbReference type="ARBA" id="ARBA00022692"/>
    </source>
</evidence>
<dbReference type="PROSITE" id="PS52016">
    <property type="entry name" value="TONB_DEPENDENT_REC_3"/>
    <property type="match status" value="1"/>
</dbReference>
<gene>
    <name evidence="20" type="ORF">N4264_15995</name>
</gene>
<feature type="domain" description="TonB-dependent receptor plug" evidence="19">
    <location>
        <begin position="65"/>
        <end position="160"/>
    </location>
</feature>
<dbReference type="Proteomes" id="UP001064632">
    <property type="component" value="Chromosome"/>
</dbReference>
<dbReference type="InterPro" id="IPR039426">
    <property type="entry name" value="TonB-dep_rcpt-like"/>
</dbReference>
<dbReference type="Gene3D" id="2.40.170.20">
    <property type="entry name" value="TonB-dependent receptor, beta-barrel domain"/>
    <property type="match status" value="1"/>
</dbReference>
<proteinExistence type="inferred from homology"/>
<dbReference type="InterPro" id="IPR000531">
    <property type="entry name" value="Beta-barrel_TonB"/>
</dbReference>
<protein>
    <submittedName>
        <fullName evidence="20">TonB-dependent siderophore receptor</fullName>
    </submittedName>
</protein>
<reference evidence="20" key="1">
    <citation type="submission" date="2022-09" db="EMBL/GenBank/DDBJ databases">
        <title>Tahibacter sp. nov., isolated from a fresh water.</title>
        <authorList>
            <person name="Baek J.H."/>
            <person name="Lee J.K."/>
            <person name="Kim J.M."/>
            <person name="Jeon C.O."/>
        </authorList>
    </citation>
    <scope>NUCLEOTIDE SEQUENCE</scope>
    <source>
        <strain evidence="20">W38</strain>
    </source>
</reference>
<dbReference type="RefSeq" id="WP_261693234.1">
    <property type="nucleotide sequence ID" value="NZ_CP104694.1"/>
</dbReference>
<evidence type="ECO:0000256" key="11">
    <source>
        <dbReference type="ARBA" id="ARBA00023136"/>
    </source>
</evidence>
<keyword evidence="9" id="KW-0406">Ion transport</keyword>
<feature type="chain" id="PRO_5045111016" evidence="17">
    <location>
        <begin position="29"/>
        <end position="703"/>
    </location>
</feature>
<keyword evidence="7 17" id="KW-0732">Signal</keyword>
<dbReference type="InterPro" id="IPR010917">
    <property type="entry name" value="TonB_rcpt_CS"/>
</dbReference>
<keyword evidence="6 14" id="KW-0812">Transmembrane</keyword>
<evidence type="ECO:0000256" key="12">
    <source>
        <dbReference type="ARBA" id="ARBA00023170"/>
    </source>
</evidence>
<dbReference type="PANTHER" id="PTHR32552">
    <property type="entry name" value="FERRICHROME IRON RECEPTOR-RELATED"/>
    <property type="match status" value="1"/>
</dbReference>
<dbReference type="InterPro" id="IPR036942">
    <property type="entry name" value="Beta-barrel_TonB_sf"/>
</dbReference>
<dbReference type="CDD" id="cd01347">
    <property type="entry name" value="ligand_gated_channel"/>
    <property type="match status" value="1"/>
</dbReference>
<evidence type="ECO:0000256" key="2">
    <source>
        <dbReference type="ARBA" id="ARBA00009810"/>
    </source>
</evidence>
<dbReference type="EMBL" id="CP104694">
    <property type="protein sequence ID" value="UXI66250.1"/>
    <property type="molecule type" value="Genomic_DNA"/>
</dbReference>
<evidence type="ECO:0000259" key="19">
    <source>
        <dbReference type="Pfam" id="PF07715"/>
    </source>
</evidence>
<evidence type="ECO:0000256" key="16">
    <source>
        <dbReference type="RuleBase" id="RU003357"/>
    </source>
</evidence>
<keyword evidence="10 16" id="KW-0798">TonB box</keyword>
<evidence type="ECO:0000259" key="18">
    <source>
        <dbReference type="Pfam" id="PF00593"/>
    </source>
</evidence>
<evidence type="ECO:0000256" key="4">
    <source>
        <dbReference type="ARBA" id="ARBA00022452"/>
    </source>
</evidence>
<keyword evidence="8" id="KW-0408">Iron</keyword>
<evidence type="ECO:0000256" key="10">
    <source>
        <dbReference type="ARBA" id="ARBA00023077"/>
    </source>
</evidence>
<evidence type="ECO:0000256" key="15">
    <source>
        <dbReference type="PROSITE-ProRule" id="PRU10144"/>
    </source>
</evidence>
<dbReference type="SUPFAM" id="SSF56935">
    <property type="entry name" value="Porins"/>
    <property type="match status" value="1"/>
</dbReference>
<evidence type="ECO:0000313" key="20">
    <source>
        <dbReference type="EMBL" id="UXI66250.1"/>
    </source>
</evidence>
<evidence type="ECO:0000256" key="13">
    <source>
        <dbReference type="ARBA" id="ARBA00023237"/>
    </source>
</evidence>
<accession>A0ABY6BD43</accession>
<name>A0ABY6BD43_9GAMM</name>
<keyword evidence="11 14" id="KW-0472">Membrane</keyword>
<dbReference type="PANTHER" id="PTHR32552:SF68">
    <property type="entry name" value="FERRICHROME OUTER MEMBRANE TRANSPORTER_PHAGE RECEPTOR"/>
    <property type="match status" value="1"/>
</dbReference>
<feature type="short sequence motif" description="TonB C-terminal box" evidence="15">
    <location>
        <begin position="686"/>
        <end position="703"/>
    </location>
</feature>
<dbReference type="Pfam" id="PF00593">
    <property type="entry name" value="TonB_dep_Rec_b-barrel"/>
    <property type="match status" value="1"/>
</dbReference>
<keyword evidence="13 14" id="KW-0998">Cell outer membrane</keyword>
<evidence type="ECO:0000256" key="7">
    <source>
        <dbReference type="ARBA" id="ARBA00022729"/>
    </source>
</evidence>
<keyword evidence="21" id="KW-1185">Reference proteome</keyword>
<dbReference type="Pfam" id="PF07715">
    <property type="entry name" value="Plug"/>
    <property type="match status" value="1"/>
</dbReference>
<sequence length="703" mass="76875">MSKRLLPVRRAALSLAIALYGTSLSALAQPALDAATTLDEVTVLGIPPSYGAPVTATATKTETPVQDVPQAVAIVTEELIDDQAMKGMADVVRYVPGVQMAQGEGHRDAPILRGSASTADFFVNGVRDDVQYFRDLYNIERVDVLKGPSGVIFGRGNSGGLINRITKQADGTGRRELTLTLGDRDNRRMTFDHDQSLGDAAAFRITGLYENSESYRAFNQVDRRAINPTATFDVSDRTAVAAGYEHFEDERVVDRGVPSLHGKPLRTGASTYFGKPDSSHATTRVDAVTTTVTHQLGNGARLVNQTRYADYAKFYQNLVPGAVNTTTNQVAISGYSNRTARDNLLNQTDLMFTVQTGPVEHHLLAGVELNRQVTDNHRRTAYFPNAGANATSVFVALPETIYQGPVKFRQSASDADNHSVATTAAVYLQDQLTISPNWQAIVGMRQDRFAVDLFNRRNGSTITRTDHLTSPRAGLIYKPAESVSLYASYSLAYVPRAGEQLASLTPTNRTLDPEQFANRELGAKWAISEHLLTTAAAYQLDRTNVAVTDPNHPGQLILTDGQRVRGLELSIAGHVTAAWQLIAGYAHQASQVRTPGNQNGNQLGQVPEHTFSLWNRYDISEKWGLGLGTIYSDPVFVATDNTVKLPGFVRFDAAIYCTLDPQVRLQVNVENLFDRRYYASAHSNNNILPGSPRAIRLGATFRF</sequence>